<evidence type="ECO:0000313" key="2">
    <source>
        <dbReference type="Proteomes" id="UP001431131"/>
    </source>
</evidence>
<keyword evidence="2" id="KW-1185">Reference proteome</keyword>
<evidence type="ECO:0000313" key="1">
    <source>
        <dbReference type="EMBL" id="MCH1626747.1"/>
    </source>
</evidence>
<proteinExistence type="predicted"/>
<dbReference type="RefSeq" id="WP_240256666.1">
    <property type="nucleotide sequence ID" value="NZ_JAKTTI010000027.1"/>
</dbReference>
<organism evidence="1 2">
    <name type="scientific">Fredinandcohnia quinoae</name>
    <dbReference type="NCBI Taxonomy" id="2918902"/>
    <lineage>
        <taxon>Bacteria</taxon>
        <taxon>Bacillati</taxon>
        <taxon>Bacillota</taxon>
        <taxon>Bacilli</taxon>
        <taxon>Bacillales</taxon>
        <taxon>Bacillaceae</taxon>
        <taxon>Fredinandcohnia</taxon>
    </lineage>
</organism>
<dbReference type="Proteomes" id="UP001431131">
    <property type="component" value="Unassembled WGS sequence"/>
</dbReference>
<gene>
    <name evidence="1" type="ORF">MJG50_15520</name>
</gene>
<reference evidence="1" key="1">
    <citation type="submission" date="2022-02" db="EMBL/GenBank/DDBJ databases">
        <title>Fredinandcohnia quinoae sp. nov. isolated from Chenopodium quinoa seeds.</title>
        <authorList>
            <person name="Saati-Santamaria Z."/>
            <person name="Flores-Felix J.D."/>
            <person name="Igual J.M."/>
            <person name="Velazquez E."/>
            <person name="Garcia-Fraile P."/>
            <person name="Martinez-Molina E."/>
        </authorList>
    </citation>
    <scope>NUCLEOTIDE SEQUENCE</scope>
    <source>
        <strain evidence="1">SECRCQ15</strain>
    </source>
</reference>
<dbReference type="AlphaFoldDB" id="A0AAW5E1E9"/>
<dbReference type="InterPro" id="IPR021109">
    <property type="entry name" value="Peptidase_aspartic_dom_sf"/>
</dbReference>
<name>A0AAW5E1E9_9BACI</name>
<dbReference type="Gene3D" id="2.40.70.10">
    <property type="entry name" value="Acid Proteases"/>
    <property type="match status" value="1"/>
</dbReference>
<accession>A0AAW5E1E9</accession>
<dbReference type="GO" id="GO:0008233">
    <property type="term" value="F:peptidase activity"/>
    <property type="evidence" value="ECO:0007669"/>
    <property type="project" value="UniProtKB-KW"/>
</dbReference>
<dbReference type="SUPFAM" id="SSF50630">
    <property type="entry name" value="Acid proteases"/>
    <property type="match status" value="1"/>
</dbReference>
<keyword evidence="1" id="KW-0645">Protease</keyword>
<protein>
    <submittedName>
        <fullName evidence="1">Aspartyl protease family protein</fullName>
    </submittedName>
</protein>
<dbReference type="EMBL" id="JAKTTI010000027">
    <property type="protein sequence ID" value="MCH1626747.1"/>
    <property type="molecule type" value="Genomic_DNA"/>
</dbReference>
<keyword evidence="1" id="KW-0378">Hydrolase</keyword>
<dbReference type="Pfam" id="PF13650">
    <property type="entry name" value="Asp_protease_2"/>
    <property type="match status" value="1"/>
</dbReference>
<dbReference type="GO" id="GO:0006508">
    <property type="term" value="P:proteolysis"/>
    <property type="evidence" value="ECO:0007669"/>
    <property type="project" value="UniProtKB-KW"/>
</dbReference>
<comment type="caution">
    <text evidence="1">The sequence shown here is derived from an EMBL/GenBank/DDBJ whole genome shotgun (WGS) entry which is preliminary data.</text>
</comment>
<sequence length="126" mass="14047">MKIEMYDGLPLVSVLLSYNGKTIHLNDVLLDTGCSTTIFDTDEVEAIGLIIDRTNGRPKRMYGIGGESELCYEQIVSDIKINHHLFNSFQLQLGITKETYGFNGILGIDFMVESGAIIDLKEMVVK</sequence>